<dbReference type="STRING" id="211165.GCA_000317285_06198"/>
<accession>A0A433MZK4</accession>
<dbReference type="Proteomes" id="UP000268857">
    <property type="component" value="Unassembled WGS sequence"/>
</dbReference>
<name>A0A433MZK4_CHLFR</name>
<dbReference type="RefSeq" id="WP_016872324.1">
    <property type="nucleotide sequence ID" value="NZ_AJLN01000143.1"/>
</dbReference>
<keyword evidence="2" id="KW-1185">Reference proteome</keyword>
<organism evidence="1 2">
    <name type="scientific">Chlorogloeopsis fritschii PCC 6912</name>
    <dbReference type="NCBI Taxonomy" id="211165"/>
    <lineage>
        <taxon>Bacteria</taxon>
        <taxon>Bacillati</taxon>
        <taxon>Cyanobacteriota</taxon>
        <taxon>Cyanophyceae</taxon>
        <taxon>Nostocales</taxon>
        <taxon>Chlorogloeopsidaceae</taxon>
        <taxon>Chlorogloeopsis</taxon>
    </lineage>
</organism>
<dbReference type="EMBL" id="RSCJ01000032">
    <property type="protein sequence ID" value="RUR73930.1"/>
    <property type="molecule type" value="Genomic_DNA"/>
</dbReference>
<dbReference type="AlphaFoldDB" id="A0A433MZK4"/>
<evidence type="ECO:0000313" key="1">
    <source>
        <dbReference type="EMBL" id="RUR73930.1"/>
    </source>
</evidence>
<evidence type="ECO:0008006" key="3">
    <source>
        <dbReference type="Google" id="ProtNLM"/>
    </source>
</evidence>
<sequence>MSNPIITVVAGLAGCGKTTWIYQQLANKDEKFRFSDENIVYFSPGVGNVPIDKTRLATELPKVKVFGDGQEVEFFKHLAVANVVYIELGFYLELSAIAQILDNLTYHAVALVPPHLQDSEYHVWADEIVIGADTQTSFAQAKLWRASSTGQVIDEDSLHELWYEITHGAYGTVTRAKGIFNVPDGRSLYADFVAGVPSTDFLELDLPRHLDGIPQSFSGLEVLGNNLDEASLRQTLEDCCLSEAAILHYQQQVKETLLEETKA</sequence>
<dbReference type="OrthoDB" id="539483at2"/>
<protein>
    <recommendedName>
        <fullName evidence="3">GTPase, G3E family protein</fullName>
    </recommendedName>
</protein>
<comment type="caution">
    <text evidence="1">The sequence shown here is derived from an EMBL/GenBank/DDBJ whole genome shotgun (WGS) entry which is preliminary data.</text>
</comment>
<reference evidence="1 2" key="1">
    <citation type="journal article" date="2019" name="Genome Biol. Evol.">
        <title>Day and night: Metabolic profiles and evolutionary relationships of six axenic non-marine cyanobacteria.</title>
        <authorList>
            <person name="Will S.E."/>
            <person name="Henke P."/>
            <person name="Boedeker C."/>
            <person name="Huang S."/>
            <person name="Brinkmann H."/>
            <person name="Rohde M."/>
            <person name="Jarek M."/>
            <person name="Friedl T."/>
            <person name="Seufert S."/>
            <person name="Schumacher M."/>
            <person name="Overmann J."/>
            <person name="Neumann-Schaal M."/>
            <person name="Petersen J."/>
        </authorList>
    </citation>
    <scope>NUCLEOTIDE SEQUENCE [LARGE SCALE GENOMIC DNA]</scope>
    <source>
        <strain evidence="1 2">PCC 6912</strain>
    </source>
</reference>
<proteinExistence type="predicted"/>
<evidence type="ECO:0000313" key="2">
    <source>
        <dbReference type="Proteomes" id="UP000268857"/>
    </source>
</evidence>
<gene>
    <name evidence="1" type="ORF">PCC6912_54710</name>
</gene>